<dbReference type="Proteomes" id="UP000265691">
    <property type="component" value="Unassembled WGS sequence"/>
</dbReference>
<evidence type="ECO:0000256" key="7">
    <source>
        <dbReference type="ARBA" id="ARBA00025067"/>
    </source>
</evidence>
<dbReference type="Pfam" id="PF00186">
    <property type="entry name" value="DHFR_1"/>
    <property type="match status" value="1"/>
</dbReference>
<dbReference type="SUPFAM" id="SSF53597">
    <property type="entry name" value="Dihydrofolate reductase-like"/>
    <property type="match status" value="1"/>
</dbReference>
<comment type="caution">
    <text evidence="9">The sequence shown here is derived from an EMBL/GenBank/DDBJ whole genome shotgun (WGS) entry which is preliminary data.</text>
</comment>
<dbReference type="UniPathway" id="UPA00077">
    <property type="reaction ID" value="UER00158"/>
</dbReference>
<evidence type="ECO:0000313" key="10">
    <source>
        <dbReference type="Proteomes" id="UP000265691"/>
    </source>
</evidence>
<evidence type="ECO:0000256" key="4">
    <source>
        <dbReference type="ARBA" id="ARBA00022563"/>
    </source>
</evidence>
<dbReference type="InterPro" id="IPR012259">
    <property type="entry name" value="DHFR"/>
</dbReference>
<dbReference type="RefSeq" id="WP_119524569.1">
    <property type="nucleotide sequence ID" value="NZ_NRHC01000016.1"/>
</dbReference>
<reference evidence="9 10" key="1">
    <citation type="submission" date="2017-08" db="EMBL/GenBank/DDBJ databases">
        <title>Reclassification of Bisgaard taxon 37 and 44.</title>
        <authorList>
            <person name="Christensen H."/>
        </authorList>
    </citation>
    <scope>NUCLEOTIDE SEQUENCE [LARGE SCALE GENOMIC DNA]</scope>
    <source>
        <strain evidence="9 10">B96_3</strain>
    </source>
</reference>
<protein>
    <recommendedName>
        <fullName evidence="3">dihydrofolate reductase</fullName>
        <ecNumber evidence="3">1.5.1.3</ecNumber>
    </recommendedName>
</protein>
<dbReference type="InterPro" id="IPR024072">
    <property type="entry name" value="DHFR-like_dom_sf"/>
</dbReference>
<evidence type="ECO:0000256" key="5">
    <source>
        <dbReference type="ARBA" id="ARBA00022857"/>
    </source>
</evidence>
<dbReference type="GO" id="GO:0004146">
    <property type="term" value="F:dihydrofolate reductase activity"/>
    <property type="evidence" value="ECO:0007669"/>
    <property type="project" value="UniProtKB-EC"/>
</dbReference>
<keyword evidence="5" id="KW-0521">NADP</keyword>
<proteinExistence type="inferred from homology"/>
<comment type="pathway">
    <text evidence="1">Cofactor biosynthesis; tetrahydrofolate biosynthesis; 5,6,7,8-tetrahydrofolate from 7,8-dihydrofolate: step 1/1.</text>
</comment>
<dbReference type="GO" id="GO:0050661">
    <property type="term" value="F:NADP binding"/>
    <property type="evidence" value="ECO:0007669"/>
    <property type="project" value="InterPro"/>
</dbReference>
<evidence type="ECO:0000256" key="2">
    <source>
        <dbReference type="ARBA" id="ARBA00009539"/>
    </source>
</evidence>
<accession>A0A3A1YAG8</accession>
<dbReference type="GO" id="GO:0046654">
    <property type="term" value="P:tetrahydrofolate biosynthetic process"/>
    <property type="evidence" value="ECO:0007669"/>
    <property type="project" value="UniProtKB-UniPathway"/>
</dbReference>
<sequence length="278" mass="32384">MSDNSLYFYKTFASFLEFIDLDLSSSTPDSLLKEVFTLHKYSQNKTPILQNSIVVARDQDNVIGKEGTIYWNLPKDMQNFKQDTLHSIAIMGRVTFMSLPKIKGFIKPLVKRFNVVISRYPELYYDNRLENVQFCNNLLFVKSLNQAHIFAILLSLSDDRLNDVFDRLVDLKFNFDPQAFKDLLKTIKSSLELKENFITTIGGAEIYKLSLDKDKTLIPVTDILLTEVNFMTKPSPDSKYFTYSLEDYYEVLEDRFLFNGQNEPNFALCIKRHLKLKI</sequence>
<evidence type="ECO:0000256" key="3">
    <source>
        <dbReference type="ARBA" id="ARBA00012856"/>
    </source>
</evidence>
<feature type="domain" description="DHFR" evidence="8">
    <location>
        <begin position="50"/>
        <end position="278"/>
    </location>
</feature>
<dbReference type="GO" id="GO:0006730">
    <property type="term" value="P:one-carbon metabolic process"/>
    <property type="evidence" value="ECO:0007669"/>
    <property type="project" value="UniProtKB-KW"/>
</dbReference>
<evidence type="ECO:0000256" key="6">
    <source>
        <dbReference type="ARBA" id="ARBA00023002"/>
    </source>
</evidence>
<organism evidence="9 10">
    <name type="scientific">Psittacicella hinzii</name>
    <dbReference type="NCBI Taxonomy" id="2028575"/>
    <lineage>
        <taxon>Bacteria</taxon>
        <taxon>Pseudomonadati</taxon>
        <taxon>Pseudomonadota</taxon>
        <taxon>Gammaproteobacteria</taxon>
        <taxon>Pasteurellales</taxon>
        <taxon>Psittacicellaceae</taxon>
        <taxon>Psittacicella</taxon>
    </lineage>
</organism>
<dbReference type="EMBL" id="NRHC01000016">
    <property type="protein sequence ID" value="RIY34188.1"/>
    <property type="molecule type" value="Genomic_DNA"/>
</dbReference>
<dbReference type="GO" id="GO:0046655">
    <property type="term" value="P:folic acid metabolic process"/>
    <property type="evidence" value="ECO:0007669"/>
    <property type="project" value="TreeGrafter"/>
</dbReference>
<comment type="similarity">
    <text evidence="2">Belongs to the dihydrofolate reductase family.</text>
</comment>
<evidence type="ECO:0000259" key="8">
    <source>
        <dbReference type="PROSITE" id="PS51330"/>
    </source>
</evidence>
<evidence type="ECO:0000256" key="1">
    <source>
        <dbReference type="ARBA" id="ARBA00004903"/>
    </source>
</evidence>
<dbReference type="Gene3D" id="3.40.430.10">
    <property type="entry name" value="Dihydrofolate Reductase, subunit A"/>
    <property type="match status" value="1"/>
</dbReference>
<dbReference type="PANTHER" id="PTHR48069:SF3">
    <property type="entry name" value="DIHYDROFOLATE REDUCTASE"/>
    <property type="match status" value="1"/>
</dbReference>
<dbReference type="PANTHER" id="PTHR48069">
    <property type="entry name" value="DIHYDROFOLATE REDUCTASE"/>
    <property type="match status" value="1"/>
</dbReference>
<gene>
    <name evidence="9" type="ORF">CKF54_01790</name>
</gene>
<dbReference type="OrthoDB" id="9804315at2"/>
<comment type="function">
    <text evidence="7">Key enzyme in folate metabolism. Catalyzes an essential reaction for de novo glycine and purine synthesis, and for DNA precursor synthesis.</text>
</comment>
<keyword evidence="10" id="KW-1185">Reference proteome</keyword>
<dbReference type="CDD" id="cd00209">
    <property type="entry name" value="DHFR"/>
    <property type="match status" value="1"/>
</dbReference>
<dbReference type="EC" id="1.5.1.3" evidence="3"/>
<keyword evidence="4" id="KW-0554">One-carbon metabolism</keyword>
<dbReference type="InterPro" id="IPR001796">
    <property type="entry name" value="DHFR_dom"/>
</dbReference>
<evidence type="ECO:0000313" key="9">
    <source>
        <dbReference type="EMBL" id="RIY34188.1"/>
    </source>
</evidence>
<name>A0A3A1YAG8_9GAMM</name>
<dbReference type="AlphaFoldDB" id="A0A3A1YAG8"/>
<keyword evidence="6" id="KW-0560">Oxidoreductase</keyword>
<dbReference type="GO" id="GO:0046452">
    <property type="term" value="P:dihydrofolate metabolic process"/>
    <property type="evidence" value="ECO:0007669"/>
    <property type="project" value="TreeGrafter"/>
</dbReference>
<dbReference type="PROSITE" id="PS51330">
    <property type="entry name" value="DHFR_2"/>
    <property type="match status" value="1"/>
</dbReference>